<dbReference type="InterPro" id="IPR012349">
    <property type="entry name" value="Split_barrel_FMN-bd"/>
</dbReference>
<protein>
    <submittedName>
        <fullName evidence="4">Flavin reductase family protein</fullName>
    </submittedName>
</protein>
<dbReference type="EMBL" id="JAAXOO010000001">
    <property type="protein sequence ID" value="NKY31594.1"/>
    <property type="molecule type" value="Genomic_DNA"/>
</dbReference>
<reference evidence="4 5" key="1">
    <citation type="submission" date="2020-04" db="EMBL/GenBank/DDBJ databases">
        <title>MicrobeNet Type strains.</title>
        <authorList>
            <person name="Nicholson A.C."/>
        </authorList>
    </citation>
    <scope>NUCLEOTIDE SEQUENCE [LARGE SCALE GENOMIC DNA]</scope>
    <source>
        <strain evidence="4 5">DSM 45078</strain>
    </source>
</reference>
<dbReference type="GO" id="GO:0042602">
    <property type="term" value="F:riboflavin reductase (NADPH) activity"/>
    <property type="evidence" value="ECO:0007669"/>
    <property type="project" value="TreeGrafter"/>
</dbReference>
<comment type="similarity">
    <text evidence="1">Belongs to the non-flavoprotein flavin reductase family.</text>
</comment>
<dbReference type="PANTHER" id="PTHR30466:SF11">
    <property type="entry name" value="FLAVIN-DEPENDENT MONOOXYGENASE, REDUCTASE SUBUNIT HSAB"/>
    <property type="match status" value="1"/>
</dbReference>
<dbReference type="InterPro" id="IPR050268">
    <property type="entry name" value="NADH-dep_flavin_reductase"/>
</dbReference>
<keyword evidence="5" id="KW-1185">Reference proteome</keyword>
<dbReference type="Proteomes" id="UP000565715">
    <property type="component" value="Unassembled WGS sequence"/>
</dbReference>
<dbReference type="Gene3D" id="2.30.110.10">
    <property type="entry name" value="Electron Transport, Fmn-binding Protein, Chain A"/>
    <property type="match status" value="1"/>
</dbReference>
<keyword evidence="2" id="KW-0560">Oxidoreductase</keyword>
<evidence type="ECO:0000259" key="3">
    <source>
        <dbReference type="SMART" id="SM00903"/>
    </source>
</evidence>
<gene>
    <name evidence="4" type="ORF">HGA13_00695</name>
</gene>
<evidence type="ECO:0000313" key="5">
    <source>
        <dbReference type="Proteomes" id="UP000565715"/>
    </source>
</evidence>
<sequence length="183" mass="18741">MPGAPAVPRSEPTPGEFTSALSRFCSGVTIVTATGDDGPVGFSCQSFTSLSLEPPYVSFCPAVTSTSWPRIRAAGRLCVNVLAADQDEVCRAFARSGTDKFAGVEWAPGGNGAPSLAGSLVSLECTLVEELSGGDHTIVIARVTAVGPIRETAPLLFYRSSFRELASEPVAAGASGADTSRGG</sequence>
<dbReference type="PANTHER" id="PTHR30466">
    <property type="entry name" value="FLAVIN REDUCTASE"/>
    <property type="match status" value="1"/>
</dbReference>
<dbReference type="Pfam" id="PF01613">
    <property type="entry name" value="Flavin_Reduct"/>
    <property type="match status" value="1"/>
</dbReference>
<dbReference type="AlphaFoldDB" id="A0A846XC55"/>
<evidence type="ECO:0000313" key="4">
    <source>
        <dbReference type="EMBL" id="NKY31594.1"/>
    </source>
</evidence>
<dbReference type="SMART" id="SM00903">
    <property type="entry name" value="Flavin_Reduct"/>
    <property type="match status" value="1"/>
</dbReference>
<feature type="domain" description="Flavin reductase like" evidence="3">
    <location>
        <begin position="21"/>
        <end position="164"/>
    </location>
</feature>
<proteinExistence type="inferred from homology"/>
<dbReference type="GO" id="GO:0010181">
    <property type="term" value="F:FMN binding"/>
    <property type="evidence" value="ECO:0007669"/>
    <property type="project" value="InterPro"/>
</dbReference>
<dbReference type="InterPro" id="IPR002563">
    <property type="entry name" value="Flavin_Rdtase-like_dom"/>
</dbReference>
<name>A0A846XC55_9NOCA</name>
<dbReference type="SUPFAM" id="SSF50475">
    <property type="entry name" value="FMN-binding split barrel"/>
    <property type="match status" value="1"/>
</dbReference>
<evidence type="ECO:0000256" key="2">
    <source>
        <dbReference type="ARBA" id="ARBA00023002"/>
    </source>
</evidence>
<accession>A0A846XC55</accession>
<evidence type="ECO:0000256" key="1">
    <source>
        <dbReference type="ARBA" id="ARBA00008898"/>
    </source>
</evidence>
<organism evidence="4 5">
    <name type="scientific">Nocardia speluncae</name>
    <dbReference type="NCBI Taxonomy" id="419477"/>
    <lineage>
        <taxon>Bacteria</taxon>
        <taxon>Bacillati</taxon>
        <taxon>Actinomycetota</taxon>
        <taxon>Actinomycetes</taxon>
        <taxon>Mycobacteriales</taxon>
        <taxon>Nocardiaceae</taxon>
        <taxon>Nocardia</taxon>
    </lineage>
</organism>
<comment type="caution">
    <text evidence="4">The sequence shown here is derived from an EMBL/GenBank/DDBJ whole genome shotgun (WGS) entry which is preliminary data.</text>
</comment>
<dbReference type="RefSeq" id="WP_168443399.1">
    <property type="nucleotide sequence ID" value="NZ_JAAXOO010000001.1"/>
</dbReference>